<feature type="compositionally biased region" description="Low complexity" evidence="1">
    <location>
        <begin position="18"/>
        <end position="30"/>
    </location>
</feature>
<feature type="compositionally biased region" description="Low complexity" evidence="1">
    <location>
        <begin position="39"/>
        <end position="61"/>
    </location>
</feature>
<gene>
    <name evidence="2" type="ORF">BON22_0420</name>
</gene>
<dbReference type="EMBL" id="MPUK01000001">
    <property type="protein sequence ID" value="ONH69566.1"/>
    <property type="molecule type" value="Genomic_DNA"/>
</dbReference>
<dbReference type="PANTHER" id="PTHR39398">
    <property type="entry name" value="YALI0F14311P"/>
    <property type="match status" value="1"/>
</dbReference>
<dbReference type="AlphaFoldDB" id="A0A1V2LDY6"/>
<feature type="region of interest" description="Disordered" evidence="1">
    <location>
        <begin position="1"/>
        <end position="90"/>
    </location>
</feature>
<dbReference type="STRING" id="36022.A0A1V2LDY6"/>
<evidence type="ECO:0000313" key="3">
    <source>
        <dbReference type="Proteomes" id="UP000189513"/>
    </source>
</evidence>
<proteinExistence type="predicted"/>
<feature type="compositionally biased region" description="Polar residues" evidence="1">
    <location>
        <begin position="62"/>
        <end position="72"/>
    </location>
</feature>
<dbReference type="Proteomes" id="UP000189513">
    <property type="component" value="Unassembled WGS sequence"/>
</dbReference>
<dbReference type="OMA" id="CIQKSYF"/>
<evidence type="ECO:0000256" key="1">
    <source>
        <dbReference type="SAM" id="MobiDB-lite"/>
    </source>
</evidence>
<name>A0A1V2LDY6_CYBFA</name>
<keyword evidence="3" id="KW-1185">Reference proteome</keyword>
<dbReference type="PANTHER" id="PTHR39398:SF1">
    <property type="entry name" value="CSN8_PSMD8_EIF3K DOMAIN-CONTAINING PROTEIN"/>
    <property type="match status" value="1"/>
</dbReference>
<organism evidence="2 3">
    <name type="scientific">Cyberlindnera fabianii</name>
    <name type="common">Yeast</name>
    <name type="synonym">Hansenula fabianii</name>
    <dbReference type="NCBI Taxonomy" id="36022"/>
    <lineage>
        <taxon>Eukaryota</taxon>
        <taxon>Fungi</taxon>
        <taxon>Dikarya</taxon>
        <taxon>Ascomycota</taxon>
        <taxon>Saccharomycotina</taxon>
        <taxon>Saccharomycetes</taxon>
        <taxon>Phaffomycetales</taxon>
        <taxon>Phaffomycetaceae</taxon>
        <taxon>Cyberlindnera</taxon>
    </lineage>
</organism>
<evidence type="ECO:0000313" key="2">
    <source>
        <dbReference type="EMBL" id="ONH69566.1"/>
    </source>
</evidence>
<sequence>MDPPGSGYKPPHLRQQDGSFSSSPNGSSWRGRGRGSHGFRGSSQQNNSGNRQRRNQNFQSRYGSETGSITTASEEELERRRKRFGADSADAKKGDMGYGLVSRGEDNRLQRDPVARKTFFRDVLKEVRKLREALLNSVPDDFTKSVFMFSIRVSTRIGHYQTYIPSITYLLKHSRILSKPELNEVSSLYALHLAHFNNEHTKALEVLFDYSPDDLHLHQILTSFRNKEYHTWLNLFHKEKDVSKYRIMKFGEPVMVQHAIDCIQKSYFQLPSSYVNHLFEISVESLCKEYNCSWKKDNATVVIRERR</sequence>
<reference evidence="3" key="1">
    <citation type="journal article" date="2017" name="Genome Announc.">
        <title>Genome sequences of Cyberlindnera fabianii 65, Pichia kudriavzevii 129, and Saccharomyces cerevisiae 131 isolated from fermented masau fruits in Zimbabwe.</title>
        <authorList>
            <person name="van Rijswijck I.M.H."/>
            <person name="Derks M.F.L."/>
            <person name="Abee T."/>
            <person name="de Ridder D."/>
            <person name="Smid E.J."/>
        </authorList>
    </citation>
    <scope>NUCLEOTIDE SEQUENCE [LARGE SCALE GENOMIC DNA]</scope>
    <source>
        <strain evidence="3">65</strain>
    </source>
</reference>
<accession>A0A1V2LDY6</accession>
<protein>
    <submittedName>
        <fullName evidence="2">Uncharacterized protein</fullName>
    </submittedName>
</protein>
<dbReference type="VEuPathDB" id="FungiDB:BON22_0420"/>
<comment type="caution">
    <text evidence="2">The sequence shown here is derived from an EMBL/GenBank/DDBJ whole genome shotgun (WGS) entry which is preliminary data.</text>
</comment>